<reference evidence="3 4" key="1">
    <citation type="submission" date="2010-05" db="EMBL/GenBank/DDBJ databases">
        <title>The Genome Sequence of Thecamonas trahens ATCC 50062.</title>
        <authorList>
            <consortium name="The Broad Institute Genome Sequencing Platform"/>
            <person name="Russ C."/>
            <person name="Cuomo C."/>
            <person name="Shea T."/>
            <person name="Young S.K."/>
            <person name="Zeng Q."/>
            <person name="Koehrsen M."/>
            <person name="Haas B."/>
            <person name="Borodovsky M."/>
            <person name="Guigo R."/>
            <person name="Alvarado L."/>
            <person name="Berlin A."/>
            <person name="Bochicchio J."/>
            <person name="Borenstein D."/>
            <person name="Chapman S."/>
            <person name="Chen Z."/>
            <person name="Freedman E."/>
            <person name="Gellesch M."/>
            <person name="Goldberg J."/>
            <person name="Griggs A."/>
            <person name="Gujja S."/>
            <person name="Heilman E."/>
            <person name="Heiman D."/>
            <person name="Hepburn T."/>
            <person name="Howarth C."/>
            <person name="Jen D."/>
            <person name="Larson L."/>
            <person name="Mehta T."/>
            <person name="Park D."/>
            <person name="Pearson M."/>
            <person name="Roberts A."/>
            <person name="Saif S."/>
            <person name="Shenoy N."/>
            <person name="Sisk P."/>
            <person name="Stolte C."/>
            <person name="Sykes S."/>
            <person name="Thomson T."/>
            <person name="Walk T."/>
            <person name="White J."/>
            <person name="Yandava C."/>
            <person name="Burger G."/>
            <person name="Gray M.W."/>
            <person name="Holland P.W.H."/>
            <person name="King N."/>
            <person name="Lang F.B.F."/>
            <person name="Roger A.J."/>
            <person name="Ruiz-Trillo I."/>
            <person name="Lander E."/>
            <person name="Nusbaum C."/>
        </authorList>
    </citation>
    <scope>NUCLEOTIDE SEQUENCE [LARGE SCALE GENOMIC DNA]</scope>
    <source>
        <strain evidence="3 4">ATCC 50062</strain>
    </source>
</reference>
<gene>
    <name evidence="3" type="ORF">AMSG_01561</name>
</gene>
<feature type="domain" description="Small ribosomal subunit protein mS35 mitochondrial conserved" evidence="2">
    <location>
        <begin position="159"/>
        <end position="229"/>
    </location>
</feature>
<evidence type="ECO:0000313" key="3">
    <source>
        <dbReference type="EMBL" id="KNC54711.1"/>
    </source>
</evidence>
<evidence type="ECO:0000313" key="4">
    <source>
        <dbReference type="Proteomes" id="UP000054408"/>
    </source>
</evidence>
<dbReference type="Proteomes" id="UP000054408">
    <property type="component" value="Unassembled WGS sequence"/>
</dbReference>
<dbReference type="InterPro" id="IPR019349">
    <property type="entry name" value="Ribosomal_mS35_mit"/>
</dbReference>
<organism evidence="3 4">
    <name type="scientific">Thecamonas trahens ATCC 50062</name>
    <dbReference type="NCBI Taxonomy" id="461836"/>
    <lineage>
        <taxon>Eukaryota</taxon>
        <taxon>Apusozoa</taxon>
        <taxon>Apusomonadida</taxon>
        <taxon>Apusomonadidae</taxon>
        <taxon>Thecamonas</taxon>
    </lineage>
</organism>
<feature type="region of interest" description="Disordered" evidence="1">
    <location>
        <begin position="23"/>
        <end position="55"/>
    </location>
</feature>
<name>A0A0L0DRR7_THETB</name>
<accession>A0A0L0DRR7</accession>
<keyword evidence="4" id="KW-1185">Reference proteome</keyword>
<dbReference type="AlphaFoldDB" id="A0A0L0DRR7"/>
<protein>
    <recommendedName>
        <fullName evidence="2">Small ribosomal subunit protein mS35 mitochondrial conserved domain-containing protein</fullName>
    </recommendedName>
</protein>
<proteinExistence type="predicted"/>
<dbReference type="GeneID" id="25561307"/>
<evidence type="ECO:0000259" key="2">
    <source>
        <dbReference type="Pfam" id="PF10213"/>
    </source>
</evidence>
<feature type="compositionally biased region" description="Low complexity" evidence="1">
    <location>
        <begin position="28"/>
        <end position="41"/>
    </location>
</feature>
<sequence length="272" mass="27987">MLRCVGGAGQRLRALSATWGAQAPGRWASSESAADAGDGQSKAGEEAGEAGMTPFGVRKVDDGLYEMDEEAFHELLHSPTGEFSLVASSIGGGAPGKGGDDDATASDVAAFVARVHEEYAKHAAEHGSNATAAAESRAVEITSRETLGPGPDGLFGGSARGDAKVVLKARPAADWGLDKTQVYELGVIAGPRYAATKDILTLTVDEHLSVAANRAVALEQLDAIYGAVKLDDSESIAAAITAAASDFELADSPDFGVKDVSNVEDRAEWVAK</sequence>
<evidence type="ECO:0000256" key="1">
    <source>
        <dbReference type="SAM" id="MobiDB-lite"/>
    </source>
</evidence>
<dbReference type="EMBL" id="GL349438">
    <property type="protein sequence ID" value="KNC54711.1"/>
    <property type="molecule type" value="Genomic_DNA"/>
</dbReference>
<dbReference type="RefSeq" id="XP_013761611.1">
    <property type="nucleotide sequence ID" value="XM_013906157.1"/>
</dbReference>
<dbReference type="Pfam" id="PF10213">
    <property type="entry name" value="MRP-S28"/>
    <property type="match status" value="1"/>
</dbReference>